<gene>
    <name evidence="3" type="ORF">SV7mr_35500</name>
</gene>
<keyword evidence="4" id="KW-1185">Reference proteome</keyword>
<keyword evidence="2" id="KW-1133">Transmembrane helix</keyword>
<feature type="compositionally biased region" description="Low complexity" evidence="1">
    <location>
        <begin position="180"/>
        <end position="191"/>
    </location>
</feature>
<keyword evidence="2" id="KW-0812">Transmembrane</keyword>
<protein>
    <recommendedName>
        <fullName evidence="5">HAMP domain-containing protein</fullName>
    </recommendedName>
</protein>
<sequence>MIAMSQNQKKRTRTLVDLQVQLGLVRHLVVHWIVFFLVNTCALVIWIRLFQRPDLTWGESIAETGRQFFPFFVVTAALIPVFAWDSLKLSHRFAGPISRLRRTLLDIKAGRAVAPLKFRETDFWQEIASDFNDVMELDAASQQSDRETVPAWVDTEPNSPSVDDSQPIAAETPKGDGVDSASPSASQSPVVIPRLTTPSVTTNEAGHV</sequence>
<dbReference type="Proteomes" id="UP000315003">
    <property type="component" value="Chromosome"/>
</dbReference>
<proteinExistence type="predicted"/>
<evidence type="ECO:0000313" key="4">
    <source>
        <dbReference type="Proteomes" id="UP000315003"/>
    </source>
</evidence>
<feature type="compositionally biased region" description="Polar residues" evidence="1">
    <location>
        <begin position="196"/>
        <end position="208"/>
    </location>
</feature>
<name>A0A517SXZ3_9BACT</name>
<keyword evidence="2" id="KW-0472">Membrane</keyword>
<accession>A0A517SXZ3</accession>
<feature type="region of interest" description="Disordered" evidence="1">
    <location>
        <begin position="139"/>
        <end position="208"/>
    </location>
</feature>
<feature type="transmembrane region" description="Helical" evidence="2">
    <location>
        <begin position="28"/>
        <end position="47"/>
    </location>
</feature>
<reference evidence="3 4" key="1">
    <citation type="submission" date="2019-02" db="EMBL/GenBank/DDBJ databases">
        <title>Deep-cultivation of Planctomycetes and their phenomic and genomic characterization uncovers novel biology.</title>
        <authorList>
            <person name="Wiegand S."/>
            <person name="Jogler M."/>
            <person name="Boedeker C."/>
            <person name="Pinto D."/>
            <person name="Vollmers J."/>
            <person name="Rivas-Marin E."/>
            <person name="Kohn T."/>
            <person name="Peeters S.H."/>
            <person name="Heuer A."/>
            <person name="Rast P."/>
            <person name="Oberbeckmann S."/>
            <person name="Bunk B."/>
            <person name="Jeske O."/>
            <person name="Meyerdierks A."/>
            <person name="Storesund J.E."/>
            <person name="Kallscheuer N."/>
            <person name="Luecker S."/>
            <person name="Lage O.M."/>
            <person name="Pohl T."/>
            <person name="Merkel B.J."/>
            <person name="Hornburger P."/>
            <person name="Mueller R.-W."/>
            <person name="Bruemmer F."/>
            <person name="Labrenz M."/>
            <person name="Spormann A.M."/>
            <person name="Op den Camp H."/>
            <person name="Overmann J."/>
            <person name="Amann R."/>
            <person name="Jetten M.S.M."/>
            <person name="Mascher T."/>
            <person name="Medema M.H."/>
            <person name="Devos D.P."/>
            <person name="Kaster A.-K."/>
            <person name="Ovreas L."/>
            <person name="Rohde M."/>
            <person name="Galperin M.Y."/>
            <person name="Jogler C."/>
        </authorList>
    </citation>
    <scope>NUCLEOTIDE SEQUENCE [LARGE SCALE GENOMIC DNA]</scope>
    <source>
        <strain evidence="3 4">SV_7m_r</strain>
    </source>
</reference>
<organism evidence="3 4">
    <name type="scientific">Stieleria bergensis</name>
    <dbReference type="NCBI Taxonomy" id="2528025"/>
    <lineage>
        <taxon>Bacteria</taxon>
        <taxon>Pseudomonadati</taxon>
        <taxon>Planctomycetota</taxon>
        <taxon>Planctomycetia</taxon>
        <taxon>Pirellulales</taxon>
        <taxon>Pirellulaceae</taxon>
        <taxon>Stieleria</taxon>
    </lineage>
</organism>
<evidence type="ECO:0008006" key="5">
    <source>
        <dbReference type="Google" id="ProtNLM"/>
    </source>
</evidence>
<evidence type="ECO:0000313" key="3">
    <source>
        <dbReference type="EMBL" id="QDT61020.1"/>
    </source>
</evidence>
<feature type="transmembrane region" description="Helical" evidence="2">
    <location>
        <begin position="67"/>
        <end position="84"/>
    </location>
</feature>
<evidence type="ECO:0000256" key="1">
    <source>
        <dbReference type="SAM" id="MobiDB-lite"/>
    </source>
</evidence>
<dbReference type="AlphaFoldDB" id="A0A517SXZ3"/>
<dbReference type="EMBL" id="CP036272">
    <property type="protein sequence ID" value="QDT61020.1"/>
    <property type="molecule type" value="Genomic_DNA"/>
</dbReference>
<evidence type="ECO:0000256" key="2">
    <source>
        <dbReference type="SAM" id="Phobius"/>
    </source>
</evidence>